<sequence length="209" mass="22875">MPSLRATITAGLACLAGSAAAAGEIEVRLLRGVCYPFQGAFPTNTGNAMVGELELRPKGTGTFLDDLPSRFTSILEQQRGVLPWYTMALMNDTMYAYTPISCRDEDGLNIRGETPRYVRINTARDATLVHDSYGHIPEPYAHYIDGVRQPGVYLGLAGETRWAWDKSRRGSTTPAALELWTPRLRIATDGNPQAAELRAGEVAGYLWAP</sequence>
<evidence type="ECO:0000313" key="2">
    <source>
        <dbReference type="EMBL" id="KAK0741514.1"/>
    </source>
</evidence>
<comment type="caution">
    <text evidence="2">The sequence shown here is derived from an EMBL/GenBank/DDBJ whole genome shotgun (WGS) entry which is preliminary data.</text>
</comment>
<keyword evidence="3" id="KW-1185">Reference proteome</keyword>
<protein>
    <submittedName>
        <fullName evidence="2">Uncharacterized protein</fullName>
    </submittedName>
</protein>
<proteinExistence type="predicted"/>
<feature type="signal peptide" evidence="1">
    <location>
        <begin position="1"/>
        <end position="21"/>
    </location>
</feature>
<reference evidence="2" key="1">
    <citation type="submission" date="2023-06" db="EMBL/GenBank/DDBJ databases">
        <title>Genome-scale phylogeny and comparative genomics of the fungal order Sordariales.</title>
        <authorList>
            <consortium name="Lawrence Berkeley National Laboratory"/>
            <person name="Hensen N."/>
            <person name="Bonometti L."/>
            <person name="Westerberg I."/>
            <person name="Brannstrom I.O."/>
            <person name="Guillou S."/>
            <person name="Cros-Aarteil S."/>
            <person name="Calhoun S."/>
            <person name="Haridas S."/>
            <person name="Kuo A."/>
            <person name="Mondo S."/>
            <person name="Pangilinan J."/>
            <person name="Riley R."/>
            <person name="LaButti K."/>
            <person name="Andreopoulos B."/>
            <person name="Lipzen A."/>
            <person name="Chen C."/>
            <person name="Yanf M."/>
            <person name="Daum C."/>
            <person name="Ng V."/>
            <person name="Clum A."/>
            <person name="Steindorff A."/>
            <person name="Ohm R."/>
            <person name="Martin F."/>
            <person name="Silar P."/>
            <person name="Natvig D."/>
            <person name="Lalanne C."/>
            <person name="Gautier V."/>
            <person name="Ament-velasquez S.L."/>
            <person name="Kruys A."/>
            <person name="Hutchinson M.I."/>
            <person name="Powell A.J."/>
            <person name="Barry K."/>
            <person name="Miller A.N."/>
            <person name="Grigoriev I.V."/>
            <person name="Debuchy R."/>
            <person name="Gladieux P."/>
            <person name="Thoren M.H."/>
            <person name="Johannesson H."/>
        </authorList>
    </citation>
    <scope>NUCLEOTIDE SEQUENCE</scope>
    <source>
        <strain evidence="2">SMH3187-1</strain>
    </source>
</reference>
<dbReference type="AlphaFoldDB" id="A0AA40ELJ8"/>
<evidence type="ECO:0000313" key="3">
    <source>
        <dbReference type="Proteomes" id="UP001172155"/>
    </source>
</evidence>
<gene>
    <name evidence="2" type="ORF">B0T18DRAFT_432612</name>
</gene>
<evidence type="ECO:0000256" key="1">
    <source>
        <dbReference type="SAM" id="SignalP"/>
    </source>
</evidence>
<feature type="chain" id="PRO_5041330406" evidence="1">
    <location>
        <begin position="22"/>
        <end position="209"/>
    </location>
</feature>
<dbReference type="Proteomes" id="UP001172155">
    <property type="component" value="Unassembled WGS sequence"/>
</dbReference>
<dbReference type="EMBL" id="JAUKUD010000006">
    <property type="protein sequence ID" value="KAK0741514.1"/>
    <property type="molecule type" value="Genomic_DNA"/>
</dbReference>
<name>A0AA40ELJ8_9PEZI</name>
<organism evidence="2 3">
    <name type="scientific">Schizothecium vesticola</name>
    <dbReference type="NCBI Taxonomy" id="314040"/>
    <lineage>
        <taxon>Eukaryota</taxon>
        <taxon>Fungi</taxon>
        <taxon>Dikarya</taxon>
        <taxon>Ascomycota</taxon>
        <taxon>Pezizomycotina</taxon>
        <taxon>Sordariomycetes</taxon>
        <taxon>Sordariomycetidae</taxon>
        <taxon>Sordariales</taxon>
        <taxon>Schizotheciaceae</taxon>
        <taxon>Schizothecium</taxon>
    </lineage>
</organism>
<accession>A0AA40ELJ8</accession>
<keyword evidence="1" id="KW-0732">Signal</keyword>